<protein>
    <submittedName>
        <fullName evidence="1">Uncharacterized protein</fullName>
    </submittedName>
</protein>
<evidence type="ECO:0000313" key="1">
    <source>
        <dbReference type="EMBL" id="PMQ21184.1"/>
    </source>
</evidence>
<name>A0A2N7S4Y2_9MICC</name>
<evidence type="ECO:0000313" key="2">
    <source>
        <dbReference type="Proteomes" id="UP000235739"/>
    </source>
</evidence>
<gene>
    <name evidence="1" type="ORF">CIK84_06345</name>
</gene>
<dbReference type="EMBL" id="PNQX01000001">
    <property type="protein sequence ID" value="PMQ21184.1"/>
    <property type="molecule type" value="Genomic_DNA"/>
</dbReference>
<accession>A0A2N7S4Y2</accession>
<reference evidence="1 2" key="1">
    <citation type="journal article" date="2017" name="Elife">
        <title>Extensive horizontal gene transfer in cheese-associated bacteria.</title>
        <authorList>
            <person name="Bonham K.S."/>
            <person name="Wolfe B.E."/>
            <person name="Dutton R.J."/>
        </authorList>
    </citation>
    <scope>NUCLEOTIDE SEQUENCE [LARGE SCALE GENOMIC DNA]</scope>
    <source>
        <strain evidence="1 2">JB182</strain>
    </source>
</reference>
<dbReference type="Proteomes" id="UP000235739">
    <property type="component" value="Unassembled WGS sequence"/>
</dbReference>
<proteinExistence type="predicted"/>
<comment type="caution">
    <text evidence="1">The sequence shown here is derived from an EMBL/GenBank/DDBJ whole genome shotgun (WGS) entry which is preliminary data.</text>
</comment>
<dbReference type="AlphaFoldDB" id="A0A2N7S4Y2"/>
<organism evidence="1 2">
    <name type="scientific">Glutamicibacter arilaitensis</name>
    <dbReference type="NCBI Taxonomy" id="256701"/>
    <lineage>
        <taxon>Bacteria</taxon>
        <taxon>Bacillati</taxon>
        <taxon>Actinomycetota</taxon>
        <taxon>Actinomycetes</taxon>
        <taxon>Micrococcales</taxon>
        <taxon>Micrococcaceae</taxon>
        <taxon>Glutamicibacter</taxon>
    </lineage>
</organism>
<sequence>MSEVHSTESNLFVAQDFPRSDWIVNFRLCCKWQHSDIIVSQFFLVIQHTRLIGGQDYVKEGCRPEEISEVWRIFLVPENCWDSLLLSIFY</sequence>